<accession>A0A183BVP4</accession>
<proteinExistence type="predicted"/>
<keyword evidence="1" id="KW-0433">Leucine-rich repeat</keyword>
<evidence type="ECO:0000313" key="3">
    <source>
        <dbReference type="Proteomes" id="UP000050741"/>
    </source>
</evidence>
<dbReference type="GO" id="GO:0045211">
    <property type="term" value="C:postsynaptic membrane"/>
    <property type="evidence" value="ECO:0007669"/>
    <property type="project" value="TreeGrafter"/>
</dbReference>
<dbReference type="GO" id="GO:0043113">
    <property type="term" value="P:receptor clustering"/>
    <property type="evidence" value="ECO:0007669"/>
    <property type="project" value="TreeGrafter"/>
</dbReference>
<dbReference type="PANTHER" id="PTHR23119:SF44">
    <property type="entry name" value="PROTEIN LAP4"/>
    <property type="match status" value="1"/>
</dbReference>
<dbReference type="Gene3D" id="3.80.10.10">
    <property type="entry name" value="Ribonuclease Inhibitor"/>
    <property type="match status" value="1"/>
</dbReference>
<dbReference type="InterPro" id="IPR003591">
    <property type="entry name" value="Leu-rich_rpt_typical-subtyp"/>
</dbReference>
<dbReference type="SUPFAM" id="SSF52075">
    <property type="entry name" value="Outer arm dynein light chain 1"/>
    <property type="match status" value="1"/>
</dbReference>
<dbReference type="PANTHER" id="PTHR23119">
    <property type="entry name" value="DISCS LARGE"/>
    <property type="match status" value="1"/>
</dbReference>
<dbReference type="GO" id="GO:0005912">
    <property type="term" value="C:adherens junction"/>
    <property type="evidence" value="ECO:0007669"/>
    <property type="project" value="TreeGrafter"/>
</dbReference>
<dbReference type="GO" id="GO:0019901">
    <property type="term" value="F:protein kinase binding"/>
    <property type="evidence" value="ECO:0007669"/>
    <property type="project" value="TreeGrafter"/>
</dbReference>
<dbReference type="GO" id="GO:0098887">
    <property type="term" value="P:neurotransmitter receptor transport, endosome to postsynaptic membrane"/>
    <property type="evidence" value="ECO:0007669"/>
    <property type="project" value="TreeGrafter"/>
</dbReference>
<dbReference type="AlphaFoldDB" id="A0A183BVP4"/>
<dbReference type="PROSITE" id="PS51450">
    <property type="entry name" value="LRR"/>
    <property type="match status" value="1"/>
</dbReference>
<dbReference type="GO" id="GO:0014069">
    <property type="term" value="C:postsynaptic density"/>
    <property type="evidence" value="ECO:0007669"/>
    <property type="project" value="TreeGrafter"/>
</dbReference>
<evidence type="ECO:0000313" key="4">
    <source>
        <dbReference type="WBParaSite" id="GPLIN_000468200"/>
    </source>
</evidence>
<dbReference type="InterPro" id="IPR032675">
    <property type="entry name" value="LRR_dom_sf"/>
</dbReference>
<reference evidence="3" key="1">
    <citation type="submission" date="2013-12" db="EMBL/GenBank/DDBJ databases">
        <authorList>
            <person name="Aslett M."/>
        </authorList>
    </citation>
    <scope>NUCLEOTIDE SEQUENCE [LARGE SCALE GENOMIC DNA]</scope>
    <source>
        <strain evidence="3">Lindley</strain>
    </source>
</reference>
<evidence type="ECO:0000256" key="1">
    <source>
        <dbReference type="ARBA" id="ARBA00022614"/>
    </source>
</evidence>
<reference evidence="3" key="2">
    <citation type="submission" date="2014-05" db="EMBL/GenBank/DDBJ databases">
        <title>The genome and life-stage specific transcriptomes of Globodera pallida elucidate key aspects of plant parasitism by a cyst nematode.</title>
        <authorList>
            <person name="Cotton J.A."/>
            <person name="Lilley C.J."/>
            <person name="Jones L.M."/>
            <person name="Kikuchi T."/>
            <person name="Reid A.J."/>
            <person name="Thorpe P."/>
            <person name="Tsai I.J."/>
            <person name="Beasley H."/>
            <person name="Blok V."/>
            <person name="Cock P.J.A."/>
            <person name="Van den Akker S.E."/>
            <person name="Holroyd N."/>
            <person name="Hunt M."/>
            <person name="Mantelin S."/>
            <person name="Naghra H."/>
            <person name="Pain A."/>
            <person name="Palomares-Rius J.E."/>
            <person name="Zarowiecki M."/>
            <person name="Berriman M."/>
            <person name="Jones J.T."/>
            <person name="Urwin P.E."/>
        </authorList>
    </citation>
    <scope>NUCLEOTIDE SEQUENCE [LARGE SCALE GENOMIC DNA]</scope>
    <source>
        <strain evidence="3">Lindley</strain>
    </source>
</reference>
<dbReference type="Proteomes" id="UP000050741">
    <property type="component" value="Unassembled WGS sequence"/>
</dbReference>
<evidence type="ECO:0000256" key="2">
    <source>
        <dbReference type="ARBA" id="ARBA00022737"/>
    </source>
</evidence>
<dbReference type="GO" id="GO:0045197">
    <property type="term" value="P:establishment or maintenance of epithelial cell apical/basal polarity"/>
    <property type="evidence" value="ECO:0007669"/>
    <property type="project" value="TreeGrafter"/>
</dbReference>
<keyword evidence="3" id="KW-1185">Reference proteome</keyword>
<dbReference type="InterPro" id="IPR050614">
    <property type="entry name" value="Synaptic_Scaffolding_LAP-MAGUK"/>
</dbReference>
<protein>
    <submittedName>
        <fullName evidence="4">Leucine-rich repeat-containing protein 1</fullName>
    </submittedName>
</protein>
<dbReference type="GO" id="GO:0098609">
    <property type="term" value="P:cell-cell adhesion"/>
    <property type="evidence" value="ECO:0007669"/>
    <property type="project" value="TreeGrafter"/>
</dbReference>
<dbReference type="Pfam" id="PF13855">
    <property type="entry name" value="LRR_8"/>
    <property type="match status" value="1"/>
</dbReference>
<dbReference type="GO" id="GO:0098968">
    <property type="term" value="P:neurotransmitter receptor transport postsynaptic membrane to endosome"/>
    <property type="evidence" value="ECO:0007669"/>
    <property type="project" value="TreeGrafter"/>
</dbReference>
<name>A0A183BVP4_GLOPA</name>
<reference evidence="4" key="3">
    <citation type="submission" date="2016-06" db="UniProtKB">
        <authorList>
            <consortium name="WormBaseParasite"/>
        </authorList>
    </citation>
    <scope>IDENTIFICATION</scope>
</reference>
<organism evidence="3 4">
    <name type="scientific">Globodera pallida</name>
    <name type="common">Potato cyst nematode worm</name>
    <name type="synonym">Heterodera pallida</name>
    <dbReference type="NCBI Taxonomy" id="36090"/>
    <lineage>
        <taxon>Eukaryota</taxon>
        <taxon>Metazoa</taxon>
        <taxon>Ecdysozoa</taxon>
        <taxon>Nematoda</taxon>
        <taxon>Chromadorea</taxon>
        <taxon>Rhabditida</taxon>
        <taxon>Tylenchina</taxon>
        <taxon>Tylenchomorpha</taxon>
        <taxon>Tylenchoidea</taxon>
        <taxon>Heteroderidae</taxon>
        <taxon>Heteroderinae</taxon>
        <taxon>Globodera</taxon>
    </lineage>
</organism>
<dbReference type="WBParaSite" id="GPLIN_000468200">
    <property type="protein sequence ID" value="GPLIN_000468200"/>
    <property type="gene ID" value="GPLIN_000468200"/>
</dbReference>
<dbReference type="SMART" id="SM00369">
    <property type="entry name" value="LRR_TYP"/>
    <property type="match status" value="2"/>
</dbReference>
<dbReference type="GO" id="GO:0016323">
    <property type="term" value="C:basolateral plasma membrane"/>
    <property type="evidence" value="ECO:0007669"/>
    <property type="project" value="TreeGrafter"/>
</dbReference>
<keyword evidence="2" id="KW-0677">Repeat</keyword>
<sequence>MARNNKILSHRLQKLQRLGLSDNDIHRLPAEVAALQNLMELNLSRNDISDLPEDLKICHNLQPEFPSTECPSTEVG</sequence>
<dbReference type="InterPro" id="IPR001611">
    <property type="entry name" value="Leu-rich_rpt"/>
</dbReference>